<evidence type="ECO:0000313" key="1">
    <source>
        <dbReference type="EMBL" id="MEU0707224.1"/>
    </source>
</evidence>
<proteinExistence type="predicted"/>
<reference evidence="1 2" key="1">
    <citation type="submission" date="2024-06" db="EMBL/GenBank/DDBJ databases">
        <title>The Natural Products Discovery Center: Release of the First 8490 Sequenced Strains for Exploring Actinobacteria Biosynthetic Diversity.</title>
        <authorList>
            <person name="Kalkreuter E."/>
            <person name="Kautsar S.A."/>
            <person name="Yang D."/>
            <person name="Bader C.D."/>
            <person name="Teijaro C.N."/>
            <person name="Fluegel L."/>
            <person name="Davis C.M."/>
            <person name="Simpson J.R."/>
            <person name="Lauterbach L."/>
            <person name="Steele A.D."/>
            <person name="Gui C."/>
            <person name="Meng S."/>
            <person name="Li G."/>
            <person name="Viehrig K."/>
            <person name="Ye F."/>
            <person name="Su P."/>
            <person name="Kiefer A.F."/>
            <person name="Nichols A."/>
            <person name="Cepeda A.J."/>
            <person name="Yan W."/>
            <person name="Fan B."/>
            <person name="Jiang Y."/>
            <person name="Adhikari A."/>
            <person name="Zheng C.-J."/>
            <person name="Schuster L."/>
            <person name="Cowan T.M."/>
            <person name="Smanski M.J."/>
            <person name="Chevrette M.G."/>
            <person name="De Carvalho L.P.S."/>
            <person name="Shen B."/>
        </authorList>
    </citation>
    <scope>NUCLEOTIDE SEQUENCE [LARGE SCALE GENOMIC DNA]</scope>
    <source>
        <strain evidence="1 2">NPDC006337</strain>
    </source>
</reference>
<evidence type="ECO:0008006" key="3">
    <source>
        <dbReference type="Google" id="ProtNLM"/>
    </source>
</evidence>
<protein>
    <recommendedName>
        <fullName evidence="3">Secreted protein</fullName>
    </recommendedName>
</protein>
<name>A0ABV2W104_9ACTN</name>
<accession>A0ABV2W104</accession>
<dbReference type="RefSeq" id="WP_359657188.1">
    <property type="nucleotide sequence ID" value="NZ_JBEXZO010000024.1"/>
</dbReference>
<gene>
    <name evidence="1" type="ORF">ABZ508_07580</name>
</gene>
<evidence type="ECO:0000313" key="2">
    <source>
        <dbReference type="Proteomes" id="UP001550378"/>
    </source>
</evidence>
<dbReference type="Proteomes" id="UP001550378">
    <property type="component" value="Unassembled WGS sequence"/>
</dbReference>
<keyword evidence="2" id="KW-1185">Reference proteome</keyword>
<dbReference type="EMBL" id="JBEXZR010000004">
    <property type="protein sequence ID" value="MEU0707224.1"/>
    <property type="molecule type" value="Genomic_DNA"/>
</dbReference>
<sequence length="144" mass="15943">MTMETGNMMRKLATGVLTAGLFIVGATTAAAASWRGIPTLSTGGASFTGGQYTFHPAGSNHGAFQWKGKLNDTDHRDGHNVYMQVKVEGYDWSRYNGKQKESVSLNKLNWAPAQRYTDDAYIRVCRDKGSFNPDNCSETKHYRP</sequence>
<organism evidence="1 2">
    <name type="scientific">Streptomyces lavendulocolor</name>
    <dbReference type="NCBI Taxonomy" id="67316"/>
    <lineage>
        <taxon>Bacteria</taxon>
        <taxon>Bacillati</taxon>
        <taxon>Actinomycetota</taxon>
        <taxon>Actinomycetes</taxon>
        <taxon>Kitasatosporales</taxon>
        <taxon>Streptomycetaceae</taxon>
        <taxon>Streptomyces</taxon>
    </lineage>
</organism>
<comment type="caution">
    <text evidence="1">The sequence shown here is derived from an EMBL/GenBank/DDBJ whole genome shotgun (WGS) entry which is preliminary data.</text>
</comment>